<reference evidence="3" key="1">
    <citation type="submission" date="2018-11" db="EMBL/GenBank/DDBJ databases">
        <authorList>
            <person name="Alioto T."/>
            <person name="Alioto T."/>
        </authorList>
    </citation>
    <scope>NUCLEOTIDE SEQUENCE</scope>
</reference>
<sequence>MGQLVWMENVLKSFTDIPDKFKMMREDNVRLYQEIIQNGDIVIRHYVRVIITGQENAGKTSLTKKLLWERPDNVTKLPDKNEIGIHSKKCTLSVDDGSWLPSTLDSERECVQKLQIALENRKLGSPETFASDKGIQYLSDITTVDRSGRISEILQSKNGEKLLNETNSSELQSTGDYIDRITDNKQPLLDIENPLSLGIKGSKVRQMKDNKGNLDTDFSRVEEFKKLLENVHLNLLESATIEKNETKNKAMVSFSVWDFKGDIEFYGTFQAFFSSCAVYLMVMNAFEDINSSKSESRDYINRWFNIFHCFCSALKNTKDKCGICKTQNPPVIAVGTNIDRFKSEECVEKTKAFREELCNIVRNAGCDNTGTLRQVFFCSTMSDYNETFDGIRKEISKHIKSLPGWGIKVPVRWVVLEEFLRKLKANGTFILPLQVLSEIARDERIGISDYAELSRFLHFNHEVGNIIYFADDDLEDYVILDSRWLAQAFRCFMTARHTLSVEVKSKKDYEKLLVTGEMSDLIISELLSLNLDYNFATHKSYLLKVLNKFDILIKYKNKELKDVLYMPCMIQDTNWQNICTYFPTENNKKTSWLCFQFECLPPAFFNHILCIFIRKYEVSMFLLDDKQMYAITRNFGLFDLDTSGGELAVLRTFKNIIAIQLWTHTDKNTDQLNAAENLRKSLQFYISEVSIKYRLHVDYDIYPKCKSGDFTQSGRRVSFELKKIPQHKCLEHNQMHDTNDLYMPWYPDQKPDQNVSLTCGTCKNLSLIAFV</sequence>
<accession>A0A8B6F0Q8</accession>
<dbReference type="InterPro" id="IPR027417">
    <property type="entry name" value="P-loop_NTPase"/>
</dbReference>
<feature type="domain" description="COR" evidence="2">
    <location>
        <begin position="410"/>
        <end position="559"/>
    </location>
</feature>
<dbReference type="SUPFAM" id="SSF52540">
    <property type="entry name" value="P-loop containing nucleoside triphosphate hydrolases"/>
    <property type="match status" value="1"/>
</dbReference>
<dbReference type="PANTHER" id="PTHR47679">
    <property type="entry name" value="PROTEIN TORNADO 1"/>
    <property type="match status" value="1"/>
</dbReference>
<comment type="caution">
    <text evidence="3">The sequence shown here is derived from an EMBL/GenBank/DDBJ whole genome shotgun (WGS) entry which is preliminary data.</text>
</comment>
<keyword evidence="4" id="KW-1185">Reference proteome</keyword>
<dbReference type="AlphaFoldDB" id="A0A8B6F0Q8"/>
<dbReference type="Pfam" id="PF16095">
    <property type="entry name" value="COR-A"/>
    <property type="match status" value="1"/>
</dbReference>
<dbReference type="InterPro" id="IPR032171">
    <property type="entry name" value="COR-A"/>
</dbReference>
<evidence type="ECO:0000313" key="4">
    <source>
        <dbReference type="Proteomes" id="UP000596742"/>
    </source>
</evidence>
<dbReference type="InterPro" id="IPR036388">
    <property type="entry name" value="WH-like_DNA-bd_sf"/>
</dbReference>
<dbReference type="PANTHER" id="PTHR47679:SF2">
    <property type="entry name" value="C-TERMINAL OF ROC (COR) DOMAIN-CONTAINING PROTEIN"/>
    <property type="match status" value="1"/>
</dbReference>
<evidence type="ECO:0000313" key="3">
    <source>
        <dbReference type="EMBL" id="VDI42843.1"/>
    </source>
</evidence>
<evidence type="ECO:0000256" key="1">
    <source>
        <dbReference type="ARBA" id="ARBA00022737"/>
    </source>
</evidence>
<evidence type="ECO:0000259" key="2">
    <source>
        <dbReference type="Pfam" id="PF16095"/>
    </source>
</evidence>
<dbReference type="Proteomes" id="UP000596742">
    <property type="component" value="Unassembled WGS sequence"/>
</dbReference>
<organism evidence="3 4">
    <name type="scientific">Mytilus galloprovincialis</name>
    <name type="common">Mediterranean mussel</name>
    <dbReference type="NCBI Taxonomy" id="29158"/>
    <lineage>
        <taxon>Eukaryota</taxon>
        <taxon>Metazoa</taxon>
        <taxon>Spiralia</taxon>
        <taxon>Lophotrochozoa</taxon>
        <taxon>Mollusca</taxon>
        <taxon>Bivalvia</taxon>
        <taxon>Autobranchia</taxon>
        <taxon>Pteriomorphia</taxon>
        <taxon>Mytilida</taxon>
        <taxon>Mytiloidea</taxon>
        <taxon>Mytilidae</taxon>
        <taxon>Mytilinae</taxon>
        <taxon>Mytilus</taxon>
    </lineage>
</organism>
<protein>
    <recommendedName>
        <fullName evidence="2">COR domain-containing protein</fullName>
    </recommendedName>
</protein>
<dbReference type="Gene3D" id="1.10.10.10">
    <property type="entry name" value="Winged helix-like DNA-binding domain superfamily/Winged helix DNA-binding domain"/>
    <property type="match status" value="1"/>
</dbReference>
<dbReference type="EMBL" id="UYJE01006074">
    <property type="protein sequence ID" value="VDI42843.1"/>
    <property type="molecule type" value="Genomic_DNA"/>
</dbReference>
<dbReference type="OrthoDB" id="5962960at2759"/>
<name>A0A8B6F0Q8_MYTGA</name>
<gene>
    <name evidence="3" type="ORF">MGAL_10B013988</name>
</gene>
<dbReference type="Gene3D" id="3.40.50.300">
    <property type="entry name" value="P-loop containing nucleotide triphosphate hydrolases"/>
    <property type="match status" value="1"/>
</dbReference>
<keyword evidence="1" id="KW-0677">Repeat</keyword>
<proteinExistence type="predicted"/>